<evidence type="ECO:0000256" key="4">
    <source>
        <dbReference type="SAM" id="MobiDB-lite"/>
    </source>
</evidence>
<feature type="coiled-coil region" evidence="3">
    <location>
        <begin position="355"/>
        <end position="424"/>
    </location>
</feature>
<evidence type="ECO:0000313" key="6">
    <source>
        <dbReference type="Proteomes" id="UP001370490"/>
    </source>
</evidence>
<dbReference type="Pfam" id="PF05911">
    <property type="entry name" value="FPP"/>
    <property type="match status" value="1"/>
</dbReference>
<evidence type="ECO:0000256" key="3">
    <source>
        <dbReference type="SAM" id="Coils"/>
    </source>
</evidence>
<dbReference type="AlphaFoldDB" id="A0AAN8V7E1"/>
<reference evidence="5 6" key="1">
    <citation type="submission" date="2023-12" db="EMBL/GenBank/DDBJ databases">
        <title>A high-quality genome assembly for Dillenia turbinata (Dilleniales).</title>
        <authorList>
            <person name="Chanderbali A."/>
        </authorList>
    </citation>
    <scope>NUCLEOTIDE SEQUENCE [LARGE SCALE GENOMIC DNA]</scope>
    <source>
        <strain evidence="5">LSX21</strain>
        <tissue evidence="5">Leaf</tissue>
    </source>
</reference>
<dbReference type="Proteomes" id="UP001370490">
    <property type="component" value="Unassembled WGS sequence"/>
</dbReference>
<keyword evidence="2 3" id="KW-0175">Coiled coil</keyword>
<name>A0AAN8V7E1_9MAGN</name>
<evidence type="ECO:0000256" key="1">
    <source>
        <dbReference type="ARBA" id="ARBA00005921"/>
    </source>
</evidence>
<feature type="region of interest" description="Disordered" evidence="4">
    <location>
        <begin position="925"/>
        <end position="944"/>
    </location>
</feature>
<feature type="compositionally biased region" description="Basic and acidic residues" evidence="4">
    <location>
        <begin position="582"/>
        <end position="597"/>
    </location>
</feature>
<dbReference type="InterPro" id="IPR008587">
    <property type="entry name" value="FPP_plant"/>
</dbReference>
<feature type="compositionally biased region" description="Polar residues" evidence="4">
    <location>
        <begin position="985"/>
        <end position="1008"/>
    </location>
</feature>
<feature type="coiled-coil region" evidence="3">
    <location>
        <begin position="60"/>
        <end position="94"/>
    </location>
</feature>
<feature type="coiled-coil region" evidence="3">
    <location>
        <begin position="747"/>
        <end position="893"/>
    </location>
</feature>
<evidence type="ECO:0000256" key="2">
    <source>
        <dbReference type="ARBA" id="ARBA00023054"/>
    </source>
</evidence>
<proteinExistence type="inferred from homology"/>
<organism evidence="5 6">
    <name type="scientific">Dillenia turbinata</name>
    <dbReference type="NCBI Taxonomy" id="194707"/>
    <lineage>
        <taxon>Eukaryota</taxon>
        <taxon>Viridiplantae</taxon>
        <taxon>Streptophyta</taxon>
        <taxon>Embryophyta</taxon>
        <taxon>Tracheophyta</taxon>
        <taxon>Spermatophyta</taxon>
        <taxon>Magnoliopsida</taxon>
        <taxon>eudicotyledons</taxon>
        <taxon>Gunneridae</taxon>
        <taxon>Pentapetalae</taxon>
        <taxon>Dilleniales</taxon>
        <taxon>Dilleniaceae</taxon>
        <taxon>Dillenia</taxon>
    </lineage>
</organism>
<comment type="similarity">
    <text evidence="1">Belongs to the FPP family.</text>
</comment>
<keyword evidence="6" id="KW-1185">Reference proteome</keyword>
<feature type="region of interest" description="Disordered" evidence="4">
    <location>
        <begin position="708"/>
        <end position="731"/>
    </location>
</feature>
<dbReference type="PANTHER" id="PTHR31580">
    <property type="entry name" value="FILAMENT-LIKE PLANT PROTEIN 4"/>
    <property type="match status" value="1"/>
</dbReference>
<accession>A0AAN8V7E1</accession>
<gene>
    <name evidence="5" type="ORF">RJ641_010922</name>
</gene>
<dbReference type="EMBL" id="JBAMMX010000018">
    <property type="protein sequence ID" value="KAK6922618.1"/>
    <property type="molecule type" value="Genomic_DNA"/>
</dbReference>
<protein>
    <submittedName>
        <fullName evidence="5">Filament-like plant protein</fullName>
    </submittedName>
</protein>
<evidence type="ECO:0000313" key="5">
    <source>
        <dbReference type="EMBL" id="KAK6922618.1"/>
    </source>
</evidence>
<feature type="region of interest" description="Disordered" evidence="4">
    <location>
        <begin position="981"/>
        <end position="1008"/>
    </location>
</feature>
<dbReference type="PANTHER" id="PTHR31580:SF4">
    <property type="entry name" value="FILAMENT-LIKE PLANT PROTEIN 6"/>
    <property type="match status" value="1"/>
</dbReference>
<comment type="caution">
    <text evidence="5">The sequence shown here is derived from an EMBL/GenBank/DDBJ whole genome shotgun (WGS) entry which is preliminary data.</text>
</comment>
<sequence>MDRRGWPWKKKSSDKTVVDTNVAAVEGVGASLASSNSLGEQEKYKKVNYVQISMDSYTHLSGLENQVSTLEDQLKNFEDQVRDLNEKLSASHLEIDAKEDLVKQHAKVAEEAVSGWEKADAEALALKNQLESMTASKLAAENRASYLDGALKECVKQVRNVREESEHRLQETILTRTKQWDRIKLELESKIICLDQELIRSASENEALSRSLQEHTEMLMKLNDEKSQAEAEIEVLKGNIQSCEKEIHSLKFELQIVAKELDIRNEEKNMSLRSAEVANKQHFEDVKKIAKLEAECQRLRGLVRKRLPGPAAMAQMKQEVENLGREFCESRPKKASARNPNFHMSSSPEISIDTLLQYQKEADFLTTRLLEMEEESKILREALAARDNELLASKDLCAKTLDSVKNLQAEMQALKQQRGSAELGSPAHYMCKPSSLTSMSEDGIEGSGSSSGSWSKMSTAGNSHLIRHKCIENANHLDLMDDFLEMERLARSSNADGSSELVSPNAEVSTAERKLGMDELPLMKLRSRIPMIFEPQDKNTDSRKVMEDITLAMREIQDSLPQDCMSTFFNQRASSQEVGETGESKHSSAQDDRPDIDDSHLINQDLVAAISQISQFVSSLAREAVKVQDNSAVGGLFSKKLDDFSASVDKFSSNKISLDDIVLELSFLLAEASQLHFSVVGYKSHEGGTSLDCIDKVTLLENRVIRDNSPRHRFPDSSSDPDVPHEGSKSPGVGLDITSCKCSCAELEQLKLLKDNLATDLDNTKLQLQEMEQNIAELKSQLASSQKSYSLAETQLKCMAESYRSLETHALELEAEVNQLRVKTENLDNELREEKQNHQDALAKCKVLEEKLQRNESSYSTSLLSPPADSDVKLKQEREIAAAAEKLAECQESIYLLGRQLKALQPQKDITGIPQINKTLESSDRLMEEKPRTSTNSIGTRRSHEYDRADMHYMSSPDVEGLYVDSPLHIYNSASSPTHVDANTLLRSPGNSYQQNQKPPKYNSSSTSLVMVPEKHPRGFSRFFSSKNKSGH</sequence>
<feature type="region of interest" description="Disordered" evidence="4">
    <location>
        <begin position="573"/>
        <end position="597"/>
    </location>
</feature>
<feature type="coiled-coil region" evidence="3">
    <location>
        <begin position="205"/>
        <end position="253"/>
    </location>
</feature>